<dbReference type="CDD" id="cd16320">
    <property type="entry name" value="MraZ_N"/>
    <property type="match status" value="1"/>
</dbReference>
<name>A0ABV1E0B8_9FIRM</name>
<evidence type="ECO:0000256" key="5">
    <source>
        <dbReference type="ARBA" id="ARBA00023125"/>
    </source>
</evidence>
<keyword evidence="6 7" id="KW-0804">Transcription</keyword>
<dbReference type="InterPro" id="IPR035644">
    <property type="entry name" value="MraZ_C"/>
</dbReference>
<evidence type="ECO:0000313" key="9">
    <source>
        <dbReference type="EMBL" id="MEQ2440749.1"/>
    </source>
</evidence>
<dbReference type="InterPro" id="IPR020603">
    <property type="entry name" value="MraZ_dom"/>
</dbReference>
<protein>
    <recommendedName>
        <fullName evidence="1 7">Transcriptional regulator MraZ</fullName>
    </recommendedName>
</protein>
<proteinExistence type="inferred from homology"/>
<organism evidence="9 10">
    <name type="scientific">Solibaculum intestinale</name>
    <dbReference type="NCBI Taxonomy" id="3133165"/>
    <lineage>
        <taxon>Bacteria</taxon>
        <taxon>Bacillati</taxon>
        <taxon>Bacillota</taxon>
        <taxon>Clostridia</taxon>
        <taxon>Eubacteriales</taxon>
        <taxon>Oscillospiraceae</taxon>
        <taxon>Solibaculum</taxon>
    </lineage>
</organism>
<keyword evidence="10" id="KW-1185">Reference proteome</keyword>
<evidence type="ECO:0000256" key="7">
    <source>
        <dbReference type="HAMAP-Rule" id="MF_01008"/>
    </source>
</evidence>
<evidence type="ECO:0000256" key="2">
    <source>
        <dbReference type="ARBA" id="ARBA00022490"/>
    </source>
</evidence>
<dbReference type="EMBL" id="JBBMFD010000012">
    <property type="protein sequence ID" value="MEQ2440749.1"/>
    <property type="molecule type" value="Genomic_DNA"/>
</dbReference>
<keyword evidence="5 7" id="KW-0238">DNA-binding</keyword>
<dbReference type="Gene3D" id="3.40.1550.20">
    <property type="entry name" value="Transcriptional regulator MraZ domain"/>
    <property type="match status" value="1"/>
</dbReference>
<evidence type="ECO:0000313" key="10">
    <source>
        <dbReference type="Proteomes" id="UP001489509"/>
    </source>
</evidence>
<dbReference type="InterPro" id="IPR037914">
    <property type="entry name" value="SpoVT-AbrB_sf"/>
</dbReference>
<evidence type="ECO:0000259" key="8">
    <source>
        <dbReference type="PROSITE" id="PS51740"/>
    </source>
</evidence>
<comment type="subunit">
    <text evidence="7">Forms oligomers.</text>
</comment>
<accession>A0ABV1E0B8</accession>
<reference evidence="9 10" key="1">
    <citation type="submission" date="2024-03" db="EMBL/GenBank/DDBJ databases">
        <title>Human intestinal bacterial collection.</title>
        <authorList>
            <person name="Pauvert C."/>
            <person name="Hitch T.C.A."/>
            <person name="Clavel T."/>
        </authorList>
    </citation>
    <scope>NUCLEOTIDE SEQUENCE [LARGE SCALE GENOMIC DNA]</scope>
    <source>
        <strain evidence="9 10">CLA-JM-H44</strain>
    </source>
</reference>
<keyword evidence="4 7" id="KW-0805">Transcription regulation</keyword>
<evidence type="ECO:0000256" key="4">
    <source>
        <dbReference type="ARBA" id="ARBA00023015"/>
    </source>
</evidence>
<comment type="similarity">
    <text evidence="7">Belongs to the MraZ family.</text>
</comment>
<dbReference type="SUPFAM" id="SSF89447">
    <property type="entry name" value="AbrB/MazE/MraZ-like"/>
    <property type="match status" value="1"/>
</dbReference>
<dbReference type="PROSITE" id="PS51740">
    <property type="entry name" value="SPOVT_ABRB"/>
    <property type="match status" value="2"/>
</dbReference>
<feature type="domain" description="SpoVT-AbrB" evidence="8">
    <location>
        <begin position="73"/>
        <end position="116"/>
    </location>
</feature>
<dbReference type="CDD" id="cd16321">
    <property type="entry name" value="MraZ_C"/>
    <property type="match status" value="1"/>
</dbReference>
<dbReference type="PANTHER" id="PTHR34701:SF1">
    <property type="entry name" value="TRANSCRIPTIONAL REGULATOR MRAZ"/>
    <property type="match status" value="1"/>
</dbReference>
<keyword evidence="3" id="KW-0677">Repeat</keyword>
<sequence length="138" mass="15564">MLLGRYQHTLDAKGRVFVPAKLRETLGERFVATKGKDVCICIYPMEEWSRQEAKLLALPSKYSDLQRFYFSNAAELEPDKQGRVLLPADLREYAGLENDVVIMGVGNRVEIWNAADRQANTSELTPQSAAMLMDELGI</sequence>
<evidence type="ECO:0000256" key="3">
    <source>
        <dbReference type="ARBA" id="ARBA00022737"/>
    </source>
</evidence>
<evidence type="ECO:0000256" key="6">
    <source>
        <dbReference type="ARBA" id="ARBA00023163"/>
    </source>
</evidence>
<keyword evidence="2 7" id="KW-0963">Cytoplasm</keyword>
<dbReference type="RefSeq" id="WP_349219412.1">
    <property type="nucleotide sequence ID" value="NZ_JBBMFD010000012.1"/>
</dbReference>
<comment type="subcellular location">
    <subcellularLocation>
        <location evidence="7">Cytoplasm</location>
        <location evidence="7">Nucleoid</location>
    </subcellularLocation>
</comment>
<dbReference type="InterPro" id="IPR003444">
    <property type="entry name" value="MraZ"/>
</dbReference>
<gene>
    <name evidence="7 9" type="primary">mraZ</name>
    <name evidence="9" type="ORF">WMO26_07925</name>
</gene>
<dbReference type="HAMAP" id="MF_01008">
    <property type="entry name" value="MraZ"/>
    <property type="match status" value="1"/>
</dbReference>
<dbReference type="Pfam" id="PF02381">
    <property type="entry name" value="MraZ"/>
    <property type="match status" value="2"/>
</dbReference>
<evidence type="ECO:0000256" key="1">
    <source>
        <dbReference type="ARBA" id="ARBA00013860"/>
    </source>
</evidence>
<dbReference type="InterPro" id="IPR007159">
    <property type="entry name" value="SpoVT-AbrB_dom"/>
</dbReference>
<dbReference type="InterPro" id="IPR035642">
    <property type="entry name" value="MraZ_N"/>
</dbReference>
<dbReference type="Proteomes" id="UP001489509">
    <property type="component" value="Unassembled WGS sequence"/>
</dbReference>
<dbReference type="NCBIfam" id="TIGR00242">
    <property type="entry name" value="division/cell wall cluster transcriptional repressor MraZ"/>
    <property type="match status" value="1"/>
</dbReference>
<dbReference type="InterPro" id="IPR038619">
    <property type="entry name" value="MraZ_sf"/>
</dbReference>
<dbReference type="PANTHER" id="PTHR34701">
    <property type="entry name" value="TRANSCRIPTIONAL REGULATOR MRAZ"/>
    <property type="match status" value="1"/>
</dbReference>
<feature type="domain" description="SpoVT-AbrB" evidence="8">
    <location>
        <begin position="5"/>
        <end position="47"/>
    </location>
</feature>
<comment type="caution">
    <text evidence="9">The sequence shown here is derived from an EMBL/GenBank/DDBJ whole genome shotgun (WGS) entry which is preliminary data.</text>
</comment>